<dbReference type="Gene3D" id="1.10.530.10">
    <property type="match status" value="1"/>
</dbReference>
<keyword evidence="4" id="KW-0788">Thiol protease</keyword>
<organism evidence="7 8">
    <name type="scientific">Nocardia terrae</name>
    <dbReference type="NCBI Taxonomy" id="2675851"/>
    <lineage>
        <taxon>Bacteria</taxon>
        <taxon>Bacillati</taxon>
        <taxon>Actinomycetota</taxon>
        <taxon>Actinomycetes</taxon>
        <taxon>Mycobacteriales</taxon>
        <taxon>Nocardiaceae</taxon>
        <taxon>Nocardia</taxon>
    </lineage>
</organism>
<dbReference type="Proteomes" id="UP000466794">
    <property type="component" value="Unassembled WGS sequence"/>
</dbReference>
<dbReference type="AlphaFoldDB" id="A0A7K1UTD5"/>
<dbReference type="PROSITE" id="PS51935">
    <property type="entry name" value="NLPC_P60"/>
    <property type="match status" value="1"/>
</dbReference>
<dbReference type="InterPro" id="IPR000064">
    <property type="entry name" value="NLP_P60_dom"/>
</dbReference>
<dbReference type="Pfam" id="PF00877">
    <property type="entry name" value="NLPC_P60"/>
    <property type="match status" value="1"/>
</dbReference>
<name>A0A7K1UTD5_9NOCA</name>
<evidence type="ECO:0000313" key="7">
    <source>
        <dbReference type="EMBL" id="MVU77128.1"/>
    </source>
</evidence>
<dbReference type="PANTHER" id="PTHR47359">
    <property type="entry name" value="PEPTIDOGLYCAN DL-ENDOPEPTIDASE CWLO"/>
    <property type="match status" value="1"/>
</dbReference>
<evidence type="ECO:0000259" key="6">
    <source>
        <dbReference type="PROSITE" id="PS51935"/>
    </source>
</evidence>
<dbReference type="InterPro" id="IPR023346">
    <property type="entry name" value="Lysozyme-like_dom_sf"/>
</dbReference>
<evidence type="ECO:0000256" key="4">
    <source>
        <dbReference type="ARBA" id="ARBA00022807"/>
    </source>
</evidence>
<keyword evidence="3 7" id="KW-0378">Hydrolase</keyword>
<keyword evidence="2" id="KW-0645">Protease</keyword>
<dbReference type="Gene3D" id="3.90.1720.10">
    <property type="entry name" value="endopeptidase domain like (from Nostoc punctiforme)"/>
    <property type="match status" value="1"/>
</dbReference>
<gene>
    <name evidence="7" type="ORF">GPX89_07685</name>
</gene>
<dbReference type="EMBL" id="WRPP01000001">
    <property type="protein sequence ID" value="MVU77128.1"/>
    <property type="molecule type" value="Genomic_DNA"/>
</dbReference>
<accession>A0A7K1UTD5</accession>
<evidence type="ECO:0000256" key="5">
    <source>
        <dbReference type="SAM" id="SignalP"/>
    </source>
</evidence>
<evidence type="ECO:0000256" key="2">
    <source>
        <dbReference type="ARBA" id="ARBA00022670"/>
    </source>
</evidence>
<feature type="signal peptide" evidence="5">
    <location>
        <begin position="1"/>
        <end position="21"/>
    </location>
</feature>
<evidence type="ECO:0000256" key="1">
    <source>
        <dbReference type="ARBA" id="ARBA00007074"/>
    </source>
</evidence>
<comment type="caution">
    <text evidence="7">The sequence shown here is derived from an EMBL/GenBank/DDBJ whole genome shotgun (WGS) entry which is preliminary data.</text>
</comment>
<dbReference type="InterPro" id="IPR038765">
    <property type="entry name" value="Papain-like_cys_pep_sf"/>
</dbReference>
<keyword evidence="8" id="KW-1185">Reference proteome</keyword>
<protein>
    <submittedName>
        <fullName evidence="7">Hydrolase Nlp/P60</fullName>
    </submittedName>
</protein>
<dbReference type="SUPFAM" id="SSF54001">
    <property type="entry name" value="Cysteine proteinases"/>
    <property type="match status" value="1"/>
</dbReference>
<keyword evidence="5" id="KW-0732">Signal</keyword>
<feature type="domain" description="NlpC/P60" evidence="6">
    <location>
        <begin position="199"/>
        <end position="326"/>
    </location>
</feature>
<comment type="similarity">
    <text evidence="1">Belongs to the peptidase C40 family.</text>
</comment>
<dbReference type="GO" id="GO:0006508">
    <property type="term" value="P:proteolysis"/>
    <property type="evidence" value="ECO:0007669"/>
    <property type="project" value="UniProtKB-KW"/>
</dbReference>
<evidence type="ECO:0000313" key="8">
    <source>
        <dbReference type="Proteomes" id="UP000466794"/>
    </source>
</evidence>
<dbReference type="GO" id="GO:0008234">
    <property type="term" value="F:cysteine-type peptidase activity"/>
    <property type="evidence" value="ECO:0007669"/>
    <property type="project" value="UniProtKB-KW"/>
</dbReference>
<dbReference type="PANTHER" id="PTHR47359:SF3">
    <property type="entry name" value="NLP_P60 DOMAIN-CONTAINING PROTEIN-RELATED"/>
    <property type="match status" value="1"/>
</dbReference>
<sequence>MFGRVLAAGCASVVFTSVVIASVVTTVVVFDHKPQLGVSAPGSGSAPSPEAVSDIPATMLVLYQKAAQVCPGLDWSVLAGIGKVETNHGRADMPGVSSGENFAGAGGPMQFLAPTFDSVAAHHPLPAGGVTPPSRYNPSDAIYAAAYYLCDSGAPGDMHAAIFTYNHADWYVNEVLDQAAHYRSQTPSGGGDCGTLPGSDPASVVLAFACSQLGQPYVWGGDGPEVSGGWDCSGLTKAAYARAGVTLPRTAADQFHAGPPIPENSLRPGDLVFYGTDTDIHHVGLYLGAGKIVNAPTFGVPVQVQDLHYSGDDYYGATSPLHPPAAAAANPAQ</sequence>
<proteinExistence type="inferred from homology"/>
<reference evidence="7 8" key="1">
    <citation type="submission" date="2019-12" db="EMBL/GenBank/DDBJ databases">
        <title>Nocardia sp. nov. ET3-3 isolated from soil.</title>
        <authorList>
            <person name="Kanchanasin P."/>
            <person name="Tanasupawat S."/>
            <person name="Yuki M."/>
            <person name="Kudo T."/>
        </authorList>
    </citation>
    <scope>NUCLEOTIDE SEQUENCE [LARGE SCALE GENOMIC DNA]</scope>
    <source>
        <strain evidence="7 8">ET3-3</strain>
    </source>
</reference>
<dbReference type="SUPFAM" id="SSF53955">
    <property type="entry name" value="Lysozyme-like"/>
    <property type="match status" value="1"/>
</dbReference>
<dbReference type="CDD" id="cd13399">
    <property type="entry name" value="Slt35-like"/>
    <property type="match status" value="1"/>
</dbReference>
<feature type="chain" id="PRO_5029585971" evidence="5">
    <location>
        <begin position="22"/>
        <end position="333"/>
    </location>
</feature>
<dbReference type="InterPro" id="IPR051794">
    <property type="entry name" value="PG_Endopeptidase_C40"/>
</dbReference>
<evidence type="ECO:0000256" key="3">
    <source>
        <dbReference type="ARBA" id="ARBA00022801"/>
    </source>
</evidence>